<dbReference type="PATRIC" id="fig|991778.3.peg.4150"/>
<comment type="caution">
    <text evidence="1">The sequence shown here is derived from an EMBL/GenBank/DDBJ whole genome shotgun (WGS) entry which is preliminary data.</text>
</comment>
<dbReference type="Proteomes" id="UP000006222">
    <property type="component" value="Unassembled WGS sequence"/>
</dbReference>
<organism evidence="1 2">
    <name type="scientific">Rhodopirellula baltica WH47</name>
    <dbReference type="NCBI Taxonomy" id="991778"/>
    <lineage>
        <taxon>Bacteria</taxon>
        <taxon>Pseudomonadati</taxon>
        <taxon>Planctomycetota</taxon>
        <taxon>Planctomycetia</taxon>
        <taxon>Pirellulales</taxon>
        <taxon>Pirellulaceae</taxon>
        <taxon>Rhodopirellula</taxon>
    </lineage>
</organism>
<evidence type="ECO:0000313" key="2">
    <source>
        <dbReference type="Proteomes" id="UP000006222"/>
    </source>
</evidence>
<sequence>MNPRRRSNDVESACNTTFFAMYNSQPRDDIAAMTGDSWEATLA</sequence>
<reference evidence="1 2" key="1">
    <citation type="journal article" date="2013" name="Mar. Genomics">
        <title>Expression of sulfatases in Rhodopirellula baltica and the diversity of sulfatases in the genus Rhodopirellula.</title>
        <authorList>
            <person name="Wegner C.E."/>
            <person name="Richter-Heitmann T."/>
            <person name="Klindworth A."/>
            <person name="Klockow C."/>
            <person name="Richter M."/>
            <person name="Achstetter T."/>
            <person name="Glockner F.O."/>
            <person name="Harder J."/>
        </authorList>
    </citation>
    <scope>NUCLEOTIDE SEQUENCE [LARGE SCALE GENOMIC DNA]</scope>
    <source>
        <strain evidence="1 2">WH47</strain>
    </source>
</reference>
<gene>
    <name evidence="1" type="ORF">RBWH47_05875</name>
</gene>
<protein>
    <submittedName>
        <fullName evidence="1">Uncharacterized protein</fullName>
    </submittedName>
</protein>
<evidence type="ECO:0000313" key="1">
    <source>
        <dbReference type="EMBL" id="EGF26162.1"/>
    </source>
</evidence>
<dbReference type="AlphaFoldDB" id="F2AW07"/>
<name>F2AW07_RHOBT</name>
<dbReference type="EMBL" id="AFAR01000192">
    <property type="protein sequence ID" value="EGF26162.1"/>
    <property type="molecule type" value="Genomic_DNA"/>
</dbReference>
<proteinExistence type="predicted"/>
<accession>F2AW07</accession>